<dbReference type="Proteomes" id="UP000195947">
    <property type="component" value="Unassembled WGS sequence"/>
</dbReference>
<evidence type="ECO:0000313" key="3">
    <source>
        <dbReference type="EMBL" id="CZQ93504.1"/>
    </source>
</evidence>
<organism evidence="5 7">
    <name type="scientific">Trichococcus flocculiformis</name>
    <dbReference type="NCBI Taxonomy" id="82803"/>
    <lineage>
        <taxon>Bacteria</taxon>
        <taxon>Bacillati</taxon>
        <taxon>Bacillota</taxon>
        <taxon>Bacilli</taxon>
        <taxon>Lactobacillales</taxon>
        <taxon>Carnobacteriaceae</taxon>
        <taxon>Trichococcus</taxon>
    </lineage>
</organism>
<sequence length="120" mass="13368">MNFTKKNALVSLFIFICALVYQLIKYGSLSWTGTSNILFMIAGLLLIIGLSGLVLASGSFDFFHYSVRKTLRREPKEDGFREPLNPQALSSSVGKSYQNVLTIGLLLLGISIICLWDYIL</sequence>
<evidence type="ECO:0000313" key="5">
    <source>
        <dbReference type="EMBL" id="SFH75960.1"/>
    </source>
</evidence>
<dbReference type="Proteomes" id="UP000589373">
    <property type="component" value="Unassembled WGS sequence"/>
</dbReference>
<feature type="transmembrane region" description="Helical" evidence="1">
    <location>
        <begin position="7"/>
        <end position="24"/>
    </location>
</feature>
<dbReference type="Pfam" id="PF13038">
    <property type="entry name" value="DUF3899"/>
    <property type="match status" value="1"/>
</dbReference>
<dbReference type="EMBL" id="FOQC01000013">
    <property type="protein sequence ID" value="SFH75960.1"/>
    <property type="molecule type" value="Genomic_DNA"/>
</dbReference>
<feature type="domain" description="DUF3899" evidence="2">
    <location>
        <begin position="35"/>
        <end position="115"/>
    </location>
</feature>
<comment type="caution">
    <text evidence="5">The sequence shown here is derived from an EMBL/GenBank/DDBJ whole genome shotgun (WGS) entry which is preliminary data.</text>
</comment>
<feature type="transmembrane region" description="Helical" evidence="1">
    <location>
        <begin position="36"/>
        <end position="63"/>
    </location>
</feature>
<keyword evidence="1" id="KW-1133">Transmembrane helix</keyword>
<evidence type="ECO:0000313" key="6">
    <source>
        <dbReference type="Proteomes" id="UP000195947"/>
    </source>
</evidence>
<proteinExistence type="predicted"/>
<accession>A0A143YP81</accession>
<dbReference type="OrthoDB" id="2157555at2"/>
<evidence type="ECO:0000256" key="1">
    <source>
        <dbReference type="SAM" id="Phobius"/>
    </source>
</evidence>
<protein>
    <submittedName>
        <fullName evidence="4">DUF3899 domain-containing protein</fullName>
    </submittedName>
</protein>
<evidence type="ECO:0000259" key="2">
    <source>
        <dbReference type="Pfam" id="PF13038"/>
    </source>
</evidence>
<keyword evidence="1" id="KW-0472">Membrane</keyword>
<dbReference type="STRING" id="82803.SAMN04488048_10420"/>
<gene>
    <name evidence="4" type="ORF">GX662_13290</name>
    <name evidence="5" type="ORF">SAMN04488507_101329</name>
    <name evidence="3" type="ORF">TFLO_1674</name>
</gene>
<dbReference type="AlphaFoldDB" id="A0A143YP81"/>
<reference evidence="4 8" key="3">
    <citation type="journal article" date="2020" name="Biotechnol. Biofuels">
        <title>New insights from the biogas microbiome by comprehensive genome-resolved metagenomics of nearly 1600 species originating from multiple anaerobic digesters.</title>
        <authorList>
            <person name="Campanaro S."/>
            <person name="Treu L."/>
            <person name="Rodriguez-R L.M."/>
            <person name="Kovalovszki A."/>
            <person name="Ziels R.M."/>
            <person name="Maus I."/>
            <person name="Zhu X."/>
            <person name="Kougias P.G."/>
            <person name="Basile A."/>
            <person name="Luo G."/>
            <person name="Schluter A."/>
            <person name="Konstantinidis K.T."/>
            <person name="Angelidaki I."/>
        </authorList>
    </citation>
    <scope>NUCLEOTIDE SEQUENCE [LARGE SCALE GENOMIC DNA]</scope>
    <source>
        <strain evidence="4">AS07pgkLD_105</strain>
    </source>
</reference>
<name>A0A143YP81_9LACT</name>
<reference evidence="5 7" key="2">
    <citation type="submission" date="2016-10" db="EMBL/GenBank/DDBJ databases">
        <authorList>
            <person name="Varghese N."/>
            <person name="Submissions S."/>
        </authorList>
    </citation>
    <scope>NUCLEOTIDE SEQUENCE [LARGE SCALE GENOMIC DNA]</scope>
    <source>
        <strain evidence="5 7">DSM 2094</strain>
    </source>
</reference>
<dbReference type="EMBL" id="JAAZCD010000317">
    <property type="protein sequence ID" value="NLD33207.1"/>
    <property type="molecule type" value="Genomic_DNA"/>
</dbReference>
<evidence type="ECO:0000313" key="7">
    <source>
        <dbReference type="Proteomes" id="UP000199686"/>
    </source>
</evidence>
<keyword evidence="1" id="KW-0812">Transmembrane</keyword>
<reference evidence="3 6" key="1">
    <citation type="submission" date="2016-02" db="EMBL/GenBank/DDBJ databases">
        <authorList>
            <person name="Strepis N."/>
        </authorList>
    </citation>
    <scope>NUCLEOTIDE SEQUENCE [LARGE SCALE GENOMIC DNA]</scope>
    <source>
        <strain evidence="3">Trichococcus flocculiformis</strain>
    </source>
</reference>
<evidence type="ECO:0000313" key="8">
    <source>
        <dbReference type="Proteomes" id="UP000589373"/>
    </source>
</evidence>
<dbReference type="EMBL" id="FJMZ01000017">
    <property type="protein sequence ID" value="CZQ93504.1"/>
    <property type="molecule type" value="Genomic_DNA"/>
</dbReference>
<feature type="transmembrane region" description="Helical" evidence="1">
    <location>
        <begin position="100"/>
        <end position="119"/>
    </location>
</feature>
<evidence type="ECO:0000313" key="4">
    <source>
        <dbReference type="EMBL" id="NLD33207.1"/>
    </source>
</evidence>
<dbReference type="InterPro" id="IPR025007">
    <property type="entry name" value="DUF3899"/>
</dbReference>
<dbReference type="RefSeq" id="WP_068560756.1">
    <property type="nucleotide sequence ID" value="NZ_FJMZ01000017.1"/>
</dbReference>
<dbReference type="Proteomes" id="UP000199686">
    <property type="component" value="Unassembled WGS sequence"/>
</dbReference>
<keyword evidence="6" id="KW-1185">Reference proteome</keyword>